<evidence type="ECO:0000313" key="8">
    <source>
        <dbReference type="Proteomes" id="UP000478052"/>
    </source>
</evidence>
<dbReference type="InterPro" id="IPR013083">
    <property type="entry name" value="Znf_RING/FYVE/PHD"/>
</dbReference>
<dbReference type="Pfam" id="PF13639">
    <property type="entry name" value="zf-RING_2"/>
    <property type="match status" value="1"/>
</dbReference>
<protein>
    <submittedName>
        <fullName evidence="7">E3 ubiquitin-protein ligase</fullName>
    </submittedName>
</protein>
<name>A0A6G0Y3A7_APHCR</name>
<dbReference type="Gene3D" id="3.30.40.10">
    <property type="entry name" value="Zinc/RING finger domain, C3HC4 (zinc finger)"/>
    <property type="match status" value="1"/>
</dbReference>
<keyword evidence="2 4" id="KW-0863">Zinc-finger</keyword>
<keyword evidence="1" id="KW-0479">Metal-binding</keyword>
<evidence type="ECO:0000256" key="1">
    <source>
        <dbReference type="ARBA" id="ARBA00022723"/>
    </source>
</evidence>
<reference evidence="7 8" key="1">
    <citation type="submission" date="2019-08" db="EMBL/GenBank/DDBJ databases">
        <title>Whole genome of Aphis craccivora.</title>
        <authorList>
            <person name="Voronova N.V."/>
            <person name="Shulinski R.S."/>
            <person name="Bandarenka Y.V."/>
            <person name="Zhorov D.G."/>
            <person name="Warner D."/>
        </authorList>
    </citation>
    <scope>NUCLEOTIDE SEQUENCE [LARGE SCALE GENOMIC DNA]</scope>
    <source>
        <strain evidence="7">180601</strain>
        <tissue evidence="7">Whole Body</tissue>
    </source>
</reference>
<dbReference type="PANTHER" id="PTHR14155">
    <property type="entry name" value="RING FINGER DOMAIN-CONTAINING"/>
    <property type="match status" value="1"/>
</dbReference>
<evidence type="ECO:0000256" key="2">
    <source>
        <dbReference type="ARBA" id="ARBA00022771"/>
    </source>
</evidence>
<dbReference type="AlphaFoldDB" id="A0A6G0Y3A7"/>
<feature type="compositionally biased region" description="Polar residues" evidence="5">
    <location>
        <begin position="335"/>
        <end position="345"/>
    </location>
</feature>
<evidence type="ECO:0000256" key="5">
    <source>
        <dbReference type="SAM" id="MobiDB-lite"/>
    </source>
</evidence>
<dbReference type="InterPro" id="IPR001841">
    <property type="entry name" value="Znf_RING"/>
</dbReference>
<organism evidence="7 8">
    <name type="scientific">Aphis craccivora</name>
    <name type="common">Cowpea aphid</name>
    <dbReference type="NCBI Taxonomy" id="307492"/>
    <lineage>
        <taxon>Eukaryota</taxon>
        <taxon>Metazoa</taxon>
        <taxon>Ecdysozoa</taxon>
        <taxon>Arthropoda</taxon>
        <taxon>Hexapoda</taxon>
        <taxon>Insecta</taxon>
        <taxon>Pterygota</taxon>
        <taxon>Neoptera</taxon>
        <taxon>Paraneoptera</taxon>
        <taxon>Hemiptera</taxon>
        <taxon>Sternorrhyncha</taxon>
        <taxon>Aphidomorpha</taxon>
        <taxon>Aphidoidea</taxon>
        <taxon>Aphididae</taxon>
        <taxon>Aphidini</taxon>
        <taxon>Aphis</taxon>
        <taxon>Aphis</taxon>
    </lineage>
</organism>
<accession>A0A6G0Y3A7</accession>
<dbReference type="EMBL" id="VUJU01006427">
    <property type="protein sequence ID" value="KAF0748561.1"/>
    <property type="molecule type" value="Genomic_DNA"/>
</dbReference>
<dbReference type="InterPro" id="IPR053238">
    <property type="entry name" value="RING-H2_zinc_finger"/>
</dbReference>
<keyword evidence="8" id="KW-1185">Reference proteome</keyword>
<sequence length="345" mass="39854">MYLIPMYCPSRPNFVDKITSTVRNISRYFKTNGDQSFIWRLRAVQPENDFEPDTTKDEPGLMTTIRITKEQIDKRLQCAICLDDFVIKEESMKLLCDHIFHEECITHWIILVGNCFLFILSCPLPRETTDCTCPPPYVISCSKQQLNFFIPSSSSFLLQHGTCPVCRRYYCPGELHLPQERVSPPVNPTVAQRLYRTICSPFAYFFPNLVRVPAAANTANTNGRGRRPNRPTPMYRVVRSARVFSAADRERIENETRETIEDYVFCHVMFVMQNSERERYSSTVNAMAERMRNRFSRLHRLPEPVDVDPAGVSPPQSPQSPRPAAEGQEFEMPTDVTTTEYLGHY</sequence>
<evidence type="ECO:0000313" key="7">
    <source>
        <dbReference type="EMBL" id="KAF0748561.1"/>
    </source>
</evidence>
<gene>
    <name evidence="7" type="ORF">FWK35_00035221</name>
</gene>
<proteinExistence type="predicted"/>
<evidence type="ECO:0000256" key="4">
    <source>
        <dbReference type="PROSITE-ProRule" id="PRU00175"/>
    </source>
</evidence>
<dbReference type="SUPFAM" id="SSF57850">
    <property type="entry name" value="RING/U-box"/>
    <property type="match status" value="1"/>
</dbReference>
<evidence type="ECO:0000259" key="6">
    <source>
        <dbReference type="PROSITE" id="PS50089"/>
    </source>
</evidence>
<evidence type="ECO:0000256" key="3">
    <source>
        <dbReference type="ARBA" id="ARBA00022833"/>
    </source>
</evidence>
<dbReference type="PANTHER" id="PTHR14155:SF627">
    <property type="entry name" value="OS06G0192800 PROTEIN"/>
    <property type="match status" value="1"/>
</dbReference>
<dbReference type="PROSITE" id="PS50089">
    <property type="entry name" value="ZF_RING_2"/>
    <property type="match status" value="1"/>
</dbReference>
<comment type="caution">
    <text evidence="7">The sequence shown here is derived from an EMBL/GenBank/DDBJ whole genome shotgun (WGS) entry which is preliminary data.</text>
</comment>
<feature type="domain" description="RING-type" evidence="6">
    <location>
        <begin position="78"/>
        <end position="126"/>
    </location>
</feature>
<dbReference type="OrthoDB" id="8062037at2759"/>
<dbReference type="Proteomes" id="UP000478052">
    <property type="component" value="Unassembled WGS sequence"/>
</dbReference>
<feature type="region of interest" description="Disordered" evidence="5">
    <location>
        <begin position="303"/>
        <end position="345"/>
    </location>
</feature>
<keyword evidence="3" id="KW-0862">Zinc</keyword>
<dbReference type="GO" id="GO:0008270">
    <property type="term" value="F:zinc ion binding"/>
    <property type="evidence" value="ECO:0007669"/>
    <property type="project" value="UniProtKB-KW"/>
</dbReference>